<dbReference type="InterPro" id="IPR008920">
    <property type="entry name" value="TF_FadR/GntR_C"/>
</dbReference>
<evidence type="ECO:0000256" key="2">
    <source>
        <dbReference type="ARBA" id="ARBA00023125"/>
    </source>
</evidence>
<keyword evidence="7" id="KW-1185">Reference proteome</keyword>
<keyword evidence="3" id="KW-0804">Transcription</keyword>
<dbReference type="PANTHER" id="PTHR43537">
    <property type="entry name" value="TRANSCRIPTIONAL REGULATOR, GNTR FAMILY"/>
    <property type="match status" value="1"/>
</dbReference>
<dbReference type="PROSITE" id="PS50949">
    <property type="entry name" value="HTH_GNTR"/>
    <property type="match status" value="1"/>
</dbReference>
<feature type="region of interest" description="Disordered" evidence="4">
    <location>
        <begin position="1"/>
        <end position="21"/>
    </location>
</feature>
<keyword evidence="2" id="KW-0238">DNA-binding</keyword>
<accession>A0ABN0ZX25</accession>
<dbReference type="Pfam" id="PF00392">
    <property type="entry name" value="GntR"/>
    <property type="match status" value="1"/>
</dbReference>
<dbReference type="Gene3D" id="1.10.10.10">
    <property type="entry name" value="Winged helix-like DNA-binding domain superfamily/Winged helix DNA-binding domain"/>
    <property type="match status" value="1"/>
</dbReference>
<dbReference type="SMART" id="SM00895">
    <property type="entry name" value="FCD"/>
    <property type="match status" value="1"/>
</dbReference>
<dbReference type="EMBL" id="BAAABY010000023">
    <property type="protein sequence ID" value="GAA0461811.1"/>
    <property type="molecule type" value="Genomic_DNA"/>
</dbReference>
<proteinExistence type="predicted"/>
<evidence type="ECO:0000259" key="5">
    <source>
        <dbReference type="PROSITE" id="PS50949"/>
    </source>
</evidence>
<organism evidence="6 7">
    <name type="scientific">Streptomyces olivaceiscleroticus</name>
    <dbReference type="NCBI Taxonomy" id="68245"/>
    <lineage>
        <taxon>Bacteria</taxon>
        <taxon>Bacillati</taxon>
        <taxon>Actinomycetota</taxon>
        <taxon>Actinomycetes</taxon>
        <taxon>Kitasatosporales</taxon>
        <taxon>Streptomycetaceae</taxon>
        <taxon>Streptomyces</taxon>
    </lineage>
</organism>
<dbReference type="SUPFAM" id="SSF46785">
    <property type="entry name" value="Winged helix' DNA-binding domain"/>
    <property type="match status" value="1"/>
</dbReference>
<gene>
    <name evidence="6" type="ORF">GCM10010361_27070</name>
</gene>
<dbReference type="SMART" id="SM00345">
    <property type="entry name" value="HTH_GNTR"/>
    <property type="match status" value="1"/>
</dbReference>
<sequence length="255" mass="27645">MPDAPPTAARPPIPSAPDALNAPPLASIRRLSALDAVRGRIALAVDLGLLKPGERLPASDRIAEALDTSEITVRRALVALCRDGVLERRRGRTGGTLVAEHPPRGAVGAVASYRAAAPDVHALIDHRLVLECGIAHLAAVRGPDEAAGRALERLVEEMEQAASWAEFHRWDERFHLAVAAATGLPSVVEPYGRALKELYRYYLPYPLAHLRESNAEHRALVEAVRRTDPAAAAEVARRHVQTLHESMFMHLLGDS</sequence>
<evidence type="ECO:0000313" key="6">
    <source>
        <dbReference type="EMBL" id="GAA0461811.1"/>
    </source>
</evidence>
<dbReference type="Proteomes" id="UP001500909">
    <property type="component" value="Unassembled WGS sequence"/>
</dbReference>
<dbReference type="SUPFAM" id="SSF48008">
    <property type="entry name" value="GntR ligand-binding domain-like"/>
    <property type="match status" value="1"/>
</dbReference>
<dbReference type="Pfam" id="PF07729">
    <property type="entry name" value="FCD"/>
    <property type="match status" value="1"/>
</dbReference>
<comment type="caution">
    <text evidence="6">The sequence shown here is derived from an EMBL/GenBank/DDBJ whole genome shotgun (WGS) entry which is preliminary data.</text>
</comment>
<protein>
    <submittedName>
        <fullName evidence="6">FCD domain-containing protein</fullName>
    </submittedName>
</protein>
<name>A0ABN0ZX25_9ACTN</name>
<dbReference type="PANTHER" id="PTHR43537:SF5">
    <property type="entry name" value="UXU OPERON TRANSCRIPTIONAL REGULATOR"/>
    <property type="match status" value="1"/>
</dbReference>
<dbReference type="InterPro" id="IPR011711">
    <property type="entry name" value="GntR_C"/>
</dbReference>
<dbReference type="Gene3D" id="1.20.120.530">
    <property type="entry name" value="GntR ligand-binding domain-like"/>
    <property type="match status" value="1"/>
</dbReference>
<evidence type="ECO:0000256" key="1">
    <source>
        <dbReference type="ARBA" id="ARBA00023015"/>
    </source>
</evidence>
<evidence type="ECO:0000313" key="7">
    <source>
        <dbReference type="Proteomes" id="UP001500909"/>
    </source>
</evidence>
<evidence type="ECO:0000256" key="4">
    <source>
        <dbReference type="SAM" id="MobiDB-lite"/>
    </source>
</evidence>
<feature type="domain" description="HTH gntR-type" evidence="5">
    <location>
        <begin position="31"/>
        <end position="101"/>
    </location>
</feature>
<keyword evidence="1" id="KW-0805">Transcription regulation</keyword>
<evidence type="ECO:0000256" key="3">
    <source>
        <dbReference type="ARBA" id="ARBA00023163"/>
    </source>
</evidence>
<dbReference type="InterPro" id="IPR036390">
    <property type="entry name" value="WH_DNA-bd_sf"/>
</dbReference>
<dbReference type="InterPro" id="IPR036388">
    <property type="entry name" value="WH-like_DNA-bd_sf"/>
</dbReference>
<dbReference type="InterPro" id="IPR000524">
    <property type="entry name" value="Tscrpt_reg_HTH_GntR"/>
</dbReference>
<feature type="compositionally biased region" description="Pro residues" evidence="4">
    <location>
        <begin position="1"/>
        <end position="15"/>
    </location>
</feature>
<reference evidence="6 7" key="1">
    <citation type="journal article" date="2019" name="Int. J. Syst. Evol. Microbiol.">
        <title>The Global Catalogue of Microorganisms (GCM) 10K type strain sequencing project: providing services to taxonomists for standard genome sequencing and annotation.</title>
        <authorList>
            <consortium name="The Broad Institute Genomics Platform"/>
            <consortium name="The Broad Institute Genome Sequencing Center for Infectious Disease"/>
            <person name="Wu L."/>
            <person name="Ma J."/>
        </authorList>
    </citation>
    <scope>NUCLEOTIDE SEQUENCE [LARGE SCALE GENOMIC DNA]</scope>
    <source>
        <strain evidence="6 7">JCM 4805</strain>
    </source>
</reference>